<dbReference type="PROSITE" id="PS50294">
    <property type="entry name" value="WD_REPEATS_REGION"/>
    <property type="match status" value="3"/>
</dbReference>
<dbReference type="PROSITE" id="PS50082">
    <property type="entry name" value="WD_REPEATS_2"/>
    <property type="match status" value="4"/>
</dbReference>
<sequence length="402" mass="44652">MDASKWGWGTLGGKDSSWQMAIRDPVQVFHLQGALRCVGSPKMKSGSAKGSTCKDLIRQHPSGECNPDLRLRGHQKEGYGLSWNPNLSGNLLSASDDHTICLWDISAVPKEGKVVDAKTIFTGHTAVVEDVSWHLLHESLFGSVADDQKLMMYVEMVTLALISESPGVVCSDTAVTVTAREKNLDMFGIYEHLMTWRIIIVVQDMVKSMVHSKEQLVPQKSSPHVAILTEKWDTRSNNTSKPSHSVDAHTAEVNCLSFNPYSEFILATGSADKTVALWDLRNLKLKLHSFESHKDEIFQVQWSPHNETILASSGTDRRLNVWDLSKIGEEQSPEDAEDGPPELLFIHGGHTAKISDFSWNPNEPWVICSVSEDNIMQVWQMAENIYNDEDTEGGVDPEGQGS</sequence>
<feature type="repeat" description="WD" evidence="7">
    <location>
        <begin position="290"/>
        <end position="332"/>
    </location>
</feature>
<evidence type="ECO:0000313" key="9">
    <source>
        <dbReference type="Proteomes" id="UP001176940"/>
    </source>
</evidence>
<dbReference type="Proteomes" id="UP001176940">
    <property type="component" value="Unassembled WGS sequence"/>
</dbReference>
<feature type="repeat" description="WD" evidence="7">
    <location>
        <begin position="71"/>
        <end position="106"/>
    </location>
</feature>
<evidence type="ECO:0000256" key="4">
    <source>
        <dbReference type="ARBA" id="ARBA00022705"/>
    </source>
</evidence>
<name>A0ABN9LYF3_9NEOB</name>
<dbReference type="InterPro" id="IPR015943">
    <property type="entry name" value="WD40/YVTN_repeat-like_dom_sf"/>
</dbReference>
<evidence type="ECO:0000256" key="3">
    <source>
        <dbReference type="ARBA" id="ARBA00022574"/>
    </source>
</evidence>
<dbReference type="SMART" id="SM00320">
    <property type="entry name" value="WD40"/>
    <property type="match status" value="5"/>
</dbReference>
<dbReference type="Gene3D" id="2.130.10.10">
    <property type="entry name" value="YVTN repeat-like/Quinoprotein amine dehydrogenase"/>
    <property type="match status" value="1"/>
</dbReference>
<proteinExistence type="inferred from homology"/>
<dbReference type="PRINTS" id="PR00320">
    <property type="entry name" value="GPROTEINBRPT"/>
</dbReference>
<comment type="subcellular location">
    <subcellularLocation>
        <location evidence="1">Nucleus</location>
    </subcellularLocation>
</comment>
<feature type="repeat" description="WD" evidence="7">
    <location>
        <begin position="246"/>
        <end position="282"/>
    </location>
</feature>
<dbReference type="InterPro" id="IPR019775">
    <property type="entry name" value="WD40_repeat_CS"/>
</dbReference>
<evidence type="ECO:0000256" key="6">
    <source>
        <dbReference type="ARBA" id="ARBA00023242"/>
    </source>
</evidence>
<dbReference type="InterPro" id="IPR020472">
    <property type="entry name" value="WD40_PAC1"/>
</dbReference>
<dbReference type="SUPFAM" id="SSF50978">
    <property type="entry name" value="WD40 repeat-like"/>
    <property type="match status" value="1"/>
</dbReference>
<dbReference type="EMBL" id="CAUEEQ010036305">
    <property type="protein sequence ID" value="CAJ0953155.1"/>
    <property type="molecule type" value="Genomic_DNA"/>
</dbReference>
<reference evidence="8" key="1">
    <citation type="submission" date="2023-07" db="EMBL/GenBank/DDBJ databases">
        <authorList>
            <person name="Stuckert A."/>
        </authorList>
    </citation>
    <scope>NUCLEOTIDE SEQUENCE</scope>
</reference>
<protein>
    <recommendedName>
        <fullName evidence="10">Histone-binding protein RBBP4 N-terminal domain-containing protein</fullName>
    </recommendedName>
</protein>
<evidence type="ECO:0000256" key="2">
    <source>
        <dbReference type="ARBA" id="ARBA00009341"/>
    </source>
</evidence>
<evidence type="ECO:0000256" key="7">
    <source>
        <dbReference type="PROSITE-ProRule" id="PRU00221"/>
    </source>
</evidence>
<evidence type="ECO:0000313" key="8">
    <source>
        <dbReference type="EMBL" id="CAJ0953155.1"/>
    </source>
</evidence>
<dbReference type="PROSITE" id="PS00678">
    <property type="entry name" value="WD_REPEATS_1"/>
    <property type="match status" value="3"/>
</dbReference>
<comment type="similarity">
    <text evidence="2">Belongs to the WD repeat RBAP46/RBAP48/MSI1 family.</text>
</comment>
<keyword evidence="9" id="KW-1185">Reference proteome</keyword>
<keyword evidence="4" id="KW-0235">DNA replication</keyword>
<dbReference type="PANTHER" id="PTHR22850">
    <property type="entry name" value="WD40 REPEAT FAMILY"/>
    <property type="match status" value="1"/>
</dbReference>
<gene>
    <name evidence="8" type="ORF">RIMI_LOCUS14203597</name>
</gene>
<dbReference type="Pfam" id="PF00400">
    <property type="entry name" value="WD40"/>
    <property type="match status" value="4"/>
</dbReference>
<keyword evidence="3 7" id="KW-0853">WD repeat</keyword>
<dbReference type="InterPro" id="IPR036322">
    <property type="entry name" value="WD40_repeat_dom_sf"/>
</dbReference>
<feature type="repeat" description="WD" evidence="7">
    <location>
        <begin position="347"/>
        <end position="381"/>
    </location>
</feature>
<dbReference type="InterPro" id="IPR050459">
    <property type="entry name" value="WD_repeat_RBAP46/RBAP48/MSI1"/>
</dbReference>
<organism evidence="8 9">
    <name type="scientific">Ranitomeya imitator</name>
    <name type="common">mimic poison frog</name>
    <dbReference type="NCBI Taxonomy" id="111125"/>
    <lineage>
        <taxon>Eukaryota</taxon>
        <taxon>Metazoa</taxon>
        <taxon>Chordata</taxon>
        <taxon>Craniata</taxon>
        <taxon>Vertebrata</taxon>
        <taxon>Euteleostomi</taxon>
        <taxon>Amphibia</taxon>
        <taxon>Batrachia</taxon>
        <taxon>Anura</taxon>
        <taxon>Neobatrachia</taxon>
        <taxon>Hyloidea</taxon>
        <taxon>Dendrobatidae</taxon>
        <taxon>Dendrobatinae</taxon>
        <taxon>Ranitomeya</taxon>
    </lineage>
</organism>
<keyword evidence="6" id="KW-0539">Nucleus</keyword>
<evidence type="ECO:0000256" key="5">
    <source>
        <dbReference type="ARBA" id="ARBA00022737"/>
    </source>
</evidence>
<keyword evidence="5" id="KW-0677">Repeat</keyword>
<evidence type="ECO:0008006" key="10">
    <source>
        <dbReference type="Google" id="ProtNLM"/>
    </source>
</evidence>
<evidence type="ECO:0000256" key="1">
    <source>
        <dbReference type="ARBA" id="ARBA00004123"/>
    </source>
</evidence>
<dbReference type="InterPro" id="IPR001680">
    <property type="entry name" value="WD40_rpt"/>
</dbReference>
<comment type="caution">
    <text evidence="8">The sequence shown here is derived from an EMBL/GenBank/DDBJ whole genome shotgun (WGS) entry which is preliminary data.</text>
</comment>
<accession>A0ABN9LYF3</accession>